<dbReference type="OrthoDB" id="1182476at2759"/>
<reference evidence="3" key="1">
    <citation type="submission" date="2016-06" db="EMBL/GenBank/DDBJ databases">
        <title>Parallel loss of symbiosis genes in relatives of nitrogen-fixing non-legume Parasponia.</title>
        <authorList>
            <person name="Van Velzen R."/>
            <person name="Holmer R."/>
            <person name="Bu F."/>
            <person name="Rutten L."/>
            <person name="Van Zeijl A."/>
            <person name="Liu W."/>
            <person name="Santuari L."/>
            <person name="Cao Q."/>
            <person name="Sharma T."/>
            <person name="Shen D."/>
            <person name="Roswanjaya Y."/>
            <person name="Wardhani T."/>
            <person name="Kalhor M.S."/>
            <person name="Jansen J."/>
            <person name="Van den Hoogen J."/>
            <person name="Gungor B."/>
            <person name="Hartog M."/>
            <person name="Hontelez J."/>
            <person name="Verver J."/>
            <person name="Yang W.-C."/>
            <person name="Schijlen E."/>
            <person name="Repin R."/>
            <person name="Schilthuizen M."/>
            <person name="Schranz E."/>
            <person name="Heidstra R."/>
            <person name="Miyata K."/>
            <person name="Fedorova E."/>
            <person name="Kohlen W."/>
            <person name="Bisseling T."/>
            <person name="Smit S."/>
            <person name="Geurts R."/>
        </authorList>
    </citation>
    <scope>NUCLEOTIDE SEQUENCE [LARGE SCALE GENOMIC DNA]</scope>
    <source>
        <strain evidence="3">cv. WU1-14</strain>
    </source>
</reference>
<feature type="domain" description="Factor of DNA methylation 1-5/IDN2" evidence="1">
    <location>
        <begin position="121"/>
        <end position="250"/>
    </location>
</feature>
<dbReference type="Pfam" id="PF03469">
    <property type="entry name" value="XH"/>
    <property type="match status" value="1"/>
</dbReference>
<evidence type="ECO:0000313" key="3">
    <source>
        <dbReference type="Proteomes" id="UP000237105"/>
    </source>
</evidence>
<organism evidence="2 3">
    <name type="scientific">Parasponia andersonii</name>
    <name type="common">Sponia andersonii</name>
    <dbReference type="NCBI Taxonomy" id="3476"/>
    <lineage>
        <taxon>Eukaryota</taxon>
        <taxon>Viridiplantae</taxon>
        <taxon>Streptophyta</taxon>
        <taxon>Embryophyta</taxon>
        <taxon>Tracheophyta</taxon>
        <taxon>Spermatophyta</taxon>
        <taxon>Magnoliopsida</taxon>
        <taxon>eudicotyledons</taxon>
        <taxon>Gunneridae</taxon>
        <taxon>Pentapetalae</taxon>
        <taxon>rosids</taxon>
        <taxon>fabids</taxon>
        <taxon>Rosales</taxon>
        <taxon>Cannabaceae</taxon>
        <taxon>Parasponia</taxon>
    </lineage>
</organism>
<dbReference type="GO" id="GO:0080188">
    <property type="term" value="P:gene silencing by siRNA-directed DNA methylation"/>
    <property type="evidence" value="ECO:0007669"/>
    <property type="project" value="InterPro"/>
</dbReference>
<dbReference type="STRING" id="3476.A0A2P5B7J5"/>
<dbReference type="PANTHER" id="PTHR21596:SF65">
    <property type="entry name" value="PROTEIN INVOLVED IN DE NOVO 2-RELATED"/>
    <property type="match status" value="1"/>
</dbReference>
<dbReference type="EMBL" id="JXTB01000344">
    <property type="protein sequence ID" value="PON44760.1"/>
    <property type="molecule type" value="Genomic_DNA"/>
</dbReference>
<dbReference type="InterPro" id="IPR045177">
    <property type="entry name" value="FDM1-5/IDN2"/>
</dbReference>
<accession>A0A2P5B7J5</accession>
<dbReference type="Proteomes" id="UP000237105">
    <property type="component" value="Unassembled WGS sequence"/>
</dbReference>
<dbReference type="PANTHER" id="PTHR21596">
    <property type="entry name" value="RIBONUCLEASE P SUBUNIT P38"/>
    <property type="match status" value="1"/>
</dbReference>
<sequence length="255" mass="29059">METQAITDLPRKRCHSDKKNAPVYHYQDHCEVLKKVRDIIENRTDEVDKLLTSQSGNERRSLLNEMKKMEAVLKLLRDGGKAGESENTAASDEALIGDRDVREVLIDGLKNTTSPSPVGVKRMGDVDCKPFYEAMKRASKKEDSLRVALNLCQLWTECVKDPQWRPFKVFVVKGKSVEVIDHGDLKLKALKKEMGEEVQNAVTKALMEMNEYDPIGRSMVPELWNFKKGRKASLKEVIAFLLNQSEQKKRARLLS</sequence>
<protein>
    <recommendedName>
        <fullName evidence="1">Factor of DNA methylation 1-5/IDN2 domain-containing protein</fullName>
    </recommendedName>
</protein>
<comment type="caution">
    <text evidence="2">The sequence shown here is derived from an EMBL/GenBank/DDBJ whole genome shotgun (WGS) entry which is preliminary data.</text>
</comment>
<gene>
    <name evidence="2" type="ORF">PanWU01x14_264490</name>
</gene>
<dbReference type="AlphaFoldDB" id="A0A2P5B7J5"/>
<name>A0A2P5B7J5_PARAD</name>
<evidence type="ECO:0000313" key="2">
    <source>
        <dbReference type="EMBL" id="PON44760.1"/>
    </source>
</evidence>
<keyword evidence="3" id="KW-1185">Reference proteome</keyword>
<proteinExistence type="predicted"/>
<dbReference type="InterPro" id="IPR005379">
    <property type="entry name" value="FDM1-5/IDN2_XH"/>
</dbReference>
<evidence type="ECO:0000259" key="1">
    <source>
        <dbReference type="Pfam" id="PF03469"/>
    </source>
</evidence>